<proteinExistence type="predicted"/>
<evidence type="ECO:0008006" key="4">
    <source>
        <dbReference type="Google" id="ProtNLM"/>
    </source>
</evidence>
<evidence type="ECO:0000256" key="1">
    <source>
        <dbReference type="SAM" id="SignalP"/>
    </source>
</evidence>
<evidence type="ECO:0000313" key="2">
    <source>
        <dbReference type="EMBL" id="UUY48840.1"/>
    </source>
</evidence>
<feature type="signal peptide" evidence="1">
    <location>
        <begin position="1"/>
        <end position="27"/>
    </location>
</feature>
<dbReference type="GeneID" id="95575296"/>
<protein>
    <recommendedName>
        <fullName evidence="4">Peptidase inhibitor family I36</fullName>
    </recommendedName>
</protein>
<evidence type="ECO:0000313" key="3">
    <source>
        <dbReference type="Proteomes" id="UP001057738"/>
    </source>
</evidence>
<keyword evidence="3" id="KW-1185">Reference proteome</keyword>
<dbReference type="Proteomes" id="UP001057738">
    <property type="component" value="Chromosome"/>
</dbReference>
<dbReference type="EMBL" id="CP102514">
    <property type="protein sequence ID" value="UUY48840.1"/>
    <property type="molecule type" value="Genomic_DNA"/>
</dbReference>
<reference evidence="2" key="1">
    <citation type="submission" date="2022-08" db="EMBL/GenBank/DDBJ databases">
        <authorList>
            <person name="Tian L."/>
        </authorList>
    </citation>
    <scope>NUCLEOTIDE SEQUENCE</scope>
    <source>
        <strain evidence="2">CM253</strain>
    </source>
</reference>
<name>A0ABY5PXT8_9ACTN</name>
<dbReference type="RefSeq" id="WP_183066473.1">
    <property type="nucleotide sequence ID" value="NZ_CP102514.1"/>
</dbReference>
<sequence length="126" mass="13348">MSRTSIRTKLATVAAAGVMALGTGVLAASPAGAAAAGGTFANCSYGAACIYGGANWNGWPKEYFTRGNHPFYNQYGVKRVFNNQSPGWYAQLCRNGNGTNCDITIAPWTYVDVDLTPYNSLRIVGP</sequence>
<accession>A0ABY5PXT8</accession>
<gene>
    <name evidence="2" type="ORF">NRK68_17575</name>
</gene>
<keyword evidence="1" id="KW-0732">Signal</keyword>
<feature type="chain" id="PRO_5046800691" description="Peptidase inhibitor family I36" evidence="1">
    <location>
        <begin position="28"/>
        <end position="126"/>
    </location>
</feature>
<organism evidence="2 3">
    <name type="scientific">Streptomyces yangpuensis</name>
    <dbReference type="NCBI Taxonomy" id="1648182"/>
    <lineage>
        <taxon>Bacteria</taxon>
        <taxon>Bacillati</taxon>
        <taxon>Actinomycetota</taxon>
        <taxon>Actinomycetes</taxon>
        <taxon>Kitasatosporales</taxon>
        <taxon>Streptomycetaceae</taxon>
        <taxon>Streptomyces</taxon>
    </lineage>
</organism>